<dbReference type="AlphaFoldDB" id="A0A9X0JYZ5"/>
<accession>A0A9X0JYZ5</accession>
<organism evidence="1 2">
    <name type="scientific">Bacillus thuringiensis Sbt003</name>
    <dbReference type="NCBI Taxonomy" id="1235825"/>
    <lineage>
        <taxon>Bacteria</taxon>
        <taxon>Bacillati</taxon>
        <taxon>Bacillota</taxon>
        <taxon>Bacilli</taxon>
        <taxon>Bacillales</taxon>
        <taxon>Bacillaceae</taxon>
        <taxon>Bacillus</taxon>
        <taxon>Bacillus cereus group</taxon>
    </lineage>
</organism>
<evidence type="ECO:0000313" key="1">
    <source>
        <dbReference type="EMBL" id="KIU74312.1"/>
    </source>
</evidence>
<comment type="caution">
    <text evidence="1">The sequence shown here is derived from an EMBL/GenBank/DDBJ whole genome shotgun (WGS) entry which is preliminary data.</text>
</comment>
<protein>
    <submittedName>
        <fullName evidence="1">Uncharacterized protein</fullName>
    </submittedName>
</protein>
<dbReference type="Proteomes" id="UP000032407">
    <property type="component" value="Unassembled WGS sequence"/>
</dbReference>
<dbReference type="EMBL" id="AMYJ01000015">
    <property type="protein sequence ID" value="KIU74312.1"/>
    <property type="molecule type" value="Genomic_DNA"/>
</dbReference>
<reference evidence="1 2" key="1">
    <citation type="journal article" date="2015" name="Sci. Rep.">
        <title>The expression and crystallization of Cry65Aa require two C-termini, revealing a novel evolutionary strategy of Bacillus thuringiensis Cry proteins.</title>
        <authorList>
            <person name="Peng D.H."/>
            <person name="Pang C.Y."/>
            <person name="Wu H."/>
            <person name="Huang Q."/>
            <person name="Zheng J.S."/>
            <person name="Sun M."/>
        </authorList>
    </citation>
    <scope>NUCLEOTIDE SEQUENCE [LARGE SCALE GENOMIC DNA]</scope>
    <source>
        <strain evidence="1 2">Sbt003</strain>
    </source>
</reference>
<gene>
    <name evidence="1" type="ORF">C797_14278</name>
</gene>
<sequence length="24" mass="2846">MINNIIPSFLKLWESDDLELEVLN</sequence>
<proteinExistence type="predicted"/>
<evidence type="ECO:0000313" key="2">
    <source>
        <dbReference type="Proteomes" id="UP000032407"/>
    </source>
</evidence>
<name>A0A9X0JYZ5_BACTU</name>